<feature type="transmembrane region" description="Helical" evidence="2">
    <location>
        <begin position="199"/>
        <end position="219"/>
    </location>
</feature>
<proteinExistence type="predicted"/>
<dbReference type="InterPro" id="IPR044926">
    <property type="entry name" value="RGS_subdomain_2"/>
</dbReference>
<dbReference type="EMBL" id="KN824332">
    <property type="protein sequence ID" value="KIM23811.1"/>
    <property type="molecule type" value="Genomic_DNA"/>
</dbReference>
<keyword evidence="2" id="KW-1133">Transmembrane helix</keyword>
<dbReference type="Proteomes" id="UP000054097">
    <property type="component" value="Unassembled WGS sequence"/>
</dbReference>
<protein>
    <recommendedName>
        <fullName evidence="5">RGS domain-containing protein</fullName>
    </recommendedName>
</protein>
<dbReference type="PANTHER" id="PTHR39466:SF1">
    <property type="entry name" value="RGS DOMAIN-CONTAINING PROTEIN"/>
    <property type="match status" value="1"/>
</dbReference>
<feature type="transmembrane region" description="Helical" evidence="2">
    <location>
        <begin position="239"/>
        <end position="262"/>
    </location>
</feature>
<dbReference type="HOGENOM" id="CLU_008678_1_0_1"/>
<dbReference type="OrthoDB" id="3232309at2759"/>
<keyword evidence="2" id="KW-0812">Transmembrane</keyword>
<reference evidence="3 4" key="1">
    <citation type="submission" date="2014-04" db="EMBL/GenBank/DDBJ databases">
        <authorList>
            <consortium name="DOE Joint Genome Institute"/>
            <person name="Kuo A."/>
            <person name="Zuccaro A."/>
            <person name="Kohler A."/>
            <person name="Nagy L.G."/>
            <person name="Floudas D."/>
            <person name="Copeland A."/>
            <person name="Barry K.W."/>
            <person name="Cichocki N."/>
            <person name="Veneault-Fourrey C."/>
            <person name="LaButti K."/>
            <person name="Lindquist E.A."/>
            <person name="Lipzen A."/>
            <person name="Lundell T."/>
            <person name="Morin E."/>
            <person name="Murat C."/>
            <person name="Sun H."/>
            <person name="Tunlid A."/>
            <person name="Henrissat B."/>
            <person name="Grigoriev I.V."/>
            <person name="Hibbett D.S."/>
            <person name="Martin F."/>
            <person name="Nordberg H.P."/>
            <person name="Cantor M.N."/>
            <person name="Hua S.X."/>
        </authorList>
    </citation>
    <scope>NUCLEOTIDE SEQUENCE [LARGE SCALE GENOMIC DNA]</scope>
    <source>
        <strain evidence="3 4">MAFF 305830</strain>
    </source>
</reference>
<dbReference type="AlphaFoldDB" id="A0A0C3AX38"/>
<feature type="region of interest" description="Disordered" evidence="1">
    <location>
        <begin position="299"/>
        <end position="319"/>
    </location>
</feature>
<keyword evidence="4" id="KW-1185">Reference proteome</keyword>
<feature type="non-terminal residue" evidence="3">
    <location>
        <position position="1"/>
    </location>
</feature>
<keyword evidence="2" id="KW-0472">Membrane</keyword>
<sequence>MSSTTSSASPQRFPYLFRNVADFPRRLFHPPQLSVPRVGTVRSLTLKPCYKVSLEDVLNGRHLPPLGRKEFEDFLYFKEYSVENLYFYVWFISYQAEWSLWATNANANGNGDLKPNPKLAMSYARAKETFFTSGSPWELNLPQRTLQQLLQPQTPHPGPSSHPHPNALAEVRFEVNNYLSDSLTRFIVQNGGNAGRYRGLFAVSLGLIVIGIGLIPIVLNSLAHDHTWQQKLNRLASIPALWFGFATLIMGLHGICILIFLFGDARQLYPYELRRPNISSPICCAPTFALNPNLIANNNNTNSSLHPNKRQDYPPNTRRPTSLAALALDTQRRRSSVPVTISPQKERHDRTEFVHLPGAPPSETQSPTTATTATFVTPLYPDLPLAFDFDALPIPPTMRVPDWKASDETNSSPTAPSSFTAWEQHVGTNQPYSASATNDSATFTKVKSTSSTGGTSSSTSALLRRKYHAMKQWEWNKERAVFSPLTRVLDPIVTRVQWEIVMRSSLFALVISLVIALGSLGLP</sequence>
<evidence type="ECO:0000256" key="2">
    <source>
        <dbReference type="SAM" id="Phobius"/>
    </source>
</evidence>
<dbReference type="PANTHER" id="PTHR39466">
    <property type="entry name" value="RGS DOMAIN-CONTAINING PROTEIN"/>
    <property type="match status" value="1"/>
</dbReference>
<dbReference type="SUPFAM" id="SSF48097">
    <property type="entry name" value="Regulator of G-protein signaling, RGS"/>
    <property type="match status" value="1"/>
</dbReference>
<evidence type="ECO:0000256" key="1">
    <source>
        <dbReference type="SAM" id="MobiDB-lite"/>
    </source>
</evidence>
<accession>A0A0C3AX38</accession>
<dbReference type="Gene3D" id="1.10.167.10">
    <property type="entry name" value="Regulator of G-protein Signalling 4, domain 2"/>
    <property type="match status" value="1"/>
</dbReference>
<gene>
    <name evidence="3" type="ORF">M408DRAFT_319488</name>
</gene>
<organism evidence="3 4">
    <name type="scientific">Serendipita vermifera MAFF 305830</name>
    <dbReference type="NCBI Taxonomy" id="933852"/>
    <lineage>
        <taxon>Eukaryota</taxon>
        <taxon>Fungi</taxon>
        <taxon>Dikarya</taxon>
        <taxon>Basidiomycota</taxon>
        <taxon>Agaricomycotina</taxon>
        <taxon>Agaricomycetes</taxon>
        <taxon>Sebacinales</taxon>
        <taxon>Serendipitaceae</taxon>
        <taxon>Serendipita</taxon>
    </lineage>
</organism>
<reference evidence="4" key="2">
    <citation type="submission" date="2015-01" db="EMBL/GenBank/DDBJ databases">
        <title>Evolutionary Origins and Diversification of the Mycorrhizal Mutualists.</title>
        <authorList>
            <consortium name="DOE Joint Genome Institute"/>
            <consortium name="Mycorrhizal Genomics Consortium"/>
            <person name="Kohler A."/>
            <person name="Kuo A."/>
            <person name="Nagy L.G."/>
            <person name="Floudas D."/>
            <person name="Copeland A."/>
            <person name="Barry K.W."/>
            <person name="Cichocki N."/>
            <person name="Veneault-Fourrey C."/>
            <person name="LaButti K."/>
            <person name="Lindquist E.A."/>
            <person name="Lipzen A."/>
            <person name="Lundell T."/>
            <person name="Morin E."/>
            <person name="Murat C."/>
            <person name="Riley R."/>
            <person name="Ohm R."/>
            <person name="Sun H."/>
            <person name="Tunlid A."/>
            <person name="Henrissat B."/>
            <person name="Grigoriev I.V."/>
            <person name="Hibbett D.S."/>
            <person name="Martin F."/>
        </authorList>
    </citation>
    <scope>NUCLEOTIDE SEQUENCE [LARGE SCALE GENOMIC DNA]</scope>
    <source>
        <strain evidence="4">MAFF 305830</strain>
    </source>
</reference>
<dbReference type="InterPro" id="IPR036305">
    <property type="entry name" value="RGS_sf"/>
</dbReference>
<name>A0A0C3AX38_SERVB</name>
<evidence type="ECO:0008006" key="5">
    <source>
        <dbReference type="Google" id="ProtNLM"/>
    </source>
</evidence>
<dbReference type="STRING" id="933852.A0A0C3AX38"/>
<evidence type="ECO:0000313" key="4">
    <source>
        <dbReference type="Proteomes" id="UP000054097"/>
    </source>
</evidence>
<feature type="transmembrane region" description="Helical" evidence="2">
    <location>
        <begin position="505"/>
        <end position="522"/>
    </location>
</feature>
<evidence type="ECO:0000313" key="3">
    <source>
        <dbReference type="EMBL" id="KIM23811.1"/>
    </source>
</evidence>